<dbReference type="AlphaFoldDB" id="A0A268P0B0"/>
<dbReference type="NCBIfam" id="TIGR00796">
    <property type="entry name" value="livcs"/>
    <property type="match status" value="1"/>
</dbReference>
<keyword evidence="4" id="KW-1003">Cell membrane</keyword>
<dbReference type="PANTHER" id="PTHR30588">
    <property type="entry name" value="BRANCHED-CHAIN AMINO ACID TRANSPORT SYSTEM 2 CARRIER PROTEIN"/>
    <property type="match status" value="1"/>
</dbReference>
<dbReference type="Pfam" id="PF05525">
    <property type="entry name" value="Branch_AA_trans"/>
    <property type="match status" value="1"/>
</dbReference>
<evidence type="ECO:0000256" key="2">
    <source>
        <dbReference type="ARBA" id="ARBA00008540"/>
    </source>
</evidence>
<dbReference type="GO" id="GO:0005886">
    <property type="term" value="C:plasma membrane"/>
    <property type="evidence" value="ECO:0007669"/>
    <property type="project" value="UniProtKB-SubCell"/>
</dbReference>
<evidence type="ECO:0000313" key="11">
    <source>
        <dbReference type="Proteomes" id="UP000216207"/>
    </source>
</evidence>
<accession>A0A268P0B0</accession>
<dbReference type="GO" id="GO:0005304">
    <property type="term" value="F:L-valine transmembrane transporter activity"/>
    <property type="evidence" value="ECO:0007669"/>
    <property type="project" value="TreeGrafter"/>
</dbReference>
<feature type="transmembrane region" description="Helical" evidence="9">
    <location>
        <begin position="376"/>
        <end position="394"/>
    </location>
</feature>
<evidence type="ECO:0000256" key="7">
    <source>
        <dbReference type="ARBA" id="ARBA00022989"/>
    </source>
</evidence>
<dbReference type="GO" id="GO:0015190">
    <property type="term" value="F:L-leucine transmembrane transporter activity"/>
    <property type="evidence" value="ECO:0007669"/>
    <property type="project" value="TreeGrafter"/>
</dbReference>
<feature type="transmembrane region" description="Helical" evidence="9">
    <location>
        <begin position="198"/>
        <end position="215"/>
    </location>
</feature>
<keyword evidence="8 9" id="KW-0472">Membrane</keyword>
<keyword evidence="6 9" id="KW-0029">Amino-acid transport</keyword>
<comment type="subcellular location">
    <subcellularLocation>
        <location evidence="1 9">Cell membrane</location>
        <topology evidence="1 9">Multi-pass membrane protein</topology>
    </subcellularLocation>
</comment>
<name>A0A268P0B0_SHOCL</name>
<reference evidence="10 11" key="1">
    <citation type="submission" date="2017-07" db="EMBL/GenBank/DDBJ databases">
        <title>Isolation and whole genome analysis of endospore-forming bacteria from heroin.</title>
        <authorList>
            <person name="Kalinowski J."/>
            <person name="Ahrens B."/>
            <person name="Al-Dilaimi A."/>
            <person name="Winkler A."/>
            <person name="Wibberg D."/>
            <person name="Schleenbecker U."/>
            <person name="Ruckert C."/>
            <person name="Wolfel R."/>
            <person name="Grass G."/>
        </authorList>
    </citation>
    <scope>NUCLEOTIDE SEQUENCE [LARGE SCALE GENOMIC DNA]</scope>
    <source>
        <strain evidence="10 11">7539</strain>
    </source>
</reference>
<keyword evidence="3 9" id="KW-0813">Transport</keyword>
<feature type="transmembrane region" description="Helical" evidence="9">
    <location>
        <begin position="285"/>
        <end position="310"/>
    </location>
</feature>
<organism evidence="10 11">
    <name type="scientific">Shouchella clausii</name>
    <name type="common">Alkalihalobacillus clausii</name>
    <dbReference type="NCBI Taxonomy" id="79880"/>
    <lineage>
        <taxon>Bacteria</taxon>
        <taxon>Bacillati</taxon>
        <taxon>Bacillota</taxon>
        <taxon>Bacilli</taxon>
        <taxon>Bacillales</taxon>
        <taxon>Bacillaceae</taxon>
        <taxon>Shouchella</taxon>
    </lineage>
</organism>
<evidence type="ECO:0000256" key="5">
    <source>
        <dbReference type="ARBA" id="ARBA00022692"/>
    </source>
</evidence>
<dbReference type="RefSeq" id="WP_011248834.1">
    <property type="nucleotide sequence ID" value="NZ_BOQQ01000004.1"/>
</dbReference>
<dbReference type="PANTHER" id="PTHR30588:SF0">
    <property type="entry name" value="BRANCHED-CHAIN AMINO ACID PERMEASE BRNQ"/>
    <property type="match status" value="1"/>
</dbReference>
<dbReference type="GO" id="GO:0015818">
    <property type="term" value="P:isoleucine transport"/>
    <property type="evidence" value="ECO:0007669"/>
    <property type="project" value="TreeGrafter"/>
</dbReference>
<feature type="transmembrane region" description="Helical" evidence="9">
    <location>
        <begin position="12"/>
        <end position="31"/>
    </location>
</feature>
<comment type="function">
    <text evidence="9">Component of the transport system for branched-chain amino acids.</text>
</comment>
<dbReference type="GO" id="GO:0015820">
    <property type="term" value="P:L-leucine transport"/>
    <property type="evidence" value="ECO:0007669"/>
    <property type="project" value="TreeGrafter"/>
</dbReference>
<dbReference type="OMA" id="YFALALW"/>
<keyword evidence="5 9" id="KW-0812">Transmembrane</keyword>
<evidence type="ECO:0000313" key="10">
    <source>
        <dbReference type="EMBL" id="PAE88745.1"/>
    </source>
</evidence>
<dbReference type="InterPro" id="IPR004685">
    <property type="entry name" value="Brnchd-chn_aa_trnsp_Livcs"/>
</dbReference>
<gene>
    <name evidence="10" type="primary">brnQ</name>
    <name evidence="10" type="ORF">CHH72_10220</name>
</gene>
<feature type="transmembrane region" description="Helical" evidence="9">
    <location>
        <begin position="344"/>
        <end position="364"/>
    </location>
</feature>
<evidence type="ECO:0000256" key="1">
    <source>
        <dbReference type="ARBA" id="ARBA00004651"/>
    </source>
</evidence>
<dbReference type="EMBL" id="NPCC01000012">
    <property type="protein sequence ID" value="PAE88745.1"/>
    <property type="molecule type" value="Genomic_DNA"/>
</dbReference>
<comment type="caution">
    <text evidence="10">The sequence shown here is derived from an EMBL/GenBank/DDBJ whole genome shotgun (WGS) entry which is preliminary data.</text>
</comment>
<evidence type="ECO:0000256" key="9">
    <source>
        <dbReference type="RuleBase" id="RU362122"/>
    </source>
</evidence>
<dbReference type="GO" id="GO:0015188">
    <property type="term" value="F:L-isoleucine transmembrane transporter activity"/>
    <property type="evidence" value="ECO:0007669"/>
    <property type="project" value="TreeGrafter"/>
</dbReference>
<feature type="transmembrane region" description="Helical" evidence="9">
    <location>
        <begin position="80"/>
        <end position="102"/>
    </location>
</feature>
<keyword evidence="7 9" id="KW-1133">Transmembrane helix</keyword>
<feature type="transmembrane region" description="Helical" evidence="9">
    <location>
        <begin position="317"/>
        <end position="338"/>
    </location>
</feature>
<evidence type="ECO:0000256" key="4">
    <source>
        <dbReference type="ARBA" id="ARBA00022475"/>
    </source>
</evidence>
<feature type="transmembrane region" description="Helical" evidence="9">
    <location>
        <begin position="236"/>
        <end position="256"/>
    </location>
</feature>
<comment type="similarity">
    <text evidence="2 9">Belongs to the branched chain amino acid transporter family.</text>
</comment>
<protein>
    <recommendedName>
        <fullName evidence="9">Branched-chain amino acid transport system carrier protein</fullName>
    </recommendedName>
</protein>
<feature type="transmembrane region" description="Helical" evidence="9">
    <location>
        <begin position="43"/>
        <end position="68"/>
    </location>
</feature>
<sequence length="435" mass="46523">MESTGRISNKETFFIGLMLFSLFFGAGNLIFPPELGLNAGEHAWPAIIGFLISGVGLPILGVLAITYIGSSDAEGLSRRVHSKFAVAITTLSYLTIGPLFAVPRTGTVSYEMAIVPFLKDGGSSLSLLVFTLIYFAIVYALALNPGKFVDRIGKIITPFLLLVIFILLAAAVFGPLGTYQAPTEAYTNYPLFKGITEGYLTMDTIASVVFGIIVVKAIEDRGAKDRLMIQKTAWKAGLVAGICLGVVYAGLGYLGATSATAISAQTGHEILAAVSNAYFGVYGNVILGLAILFACIPTATGLISSCAIYINRRFPRLSYPLLVLLFTLLSLVIANFGLENVISLSVPVLHFIYPIIMVLIFLAFLDKMIGERRSIYQFAVLFTGIVSLNDGLLAANPDWGYPGFLALPFAELGLAWVVPALLGAVIGFVVSLFQK</sequence>
<evidence type="ECO:0000256" key="3">
    <source>
        <dbReference type="ARBA" id="ARBA00022448"/>
    </source>
</evidence>
<feature type="transmembrane region" description="Helical" evidence="9">
    <location>
        <begin position="122"/>
        <end position="143"/>
    </location>
</feature>
<dbReference type="Proteomes" id="UP000216207">
    <property type="component" value="Unassembled WGS sequence"/>
</dbReference>
<feature type="transmembrane region" description="Helical" evidence="9">
    <location>
        <begin position="414"/>
        <end position="433"/>
    </location>
</feature>
<evidence type="ECO:0000256" key="8">
    <source>
        <dbReference type="ARBA" id="ARBA00023136"/>
    </source>
</evidence>
<proteinExistence type="inferred from homology"/>
<evidence type="ECO:0000256" key="6">
    <source>
        <dbReference type="ARBA" id="ARBA00022970"/>
    </source>
</evidence>
<feature type="transmembrane region" description="Helical" evidence="9">
    <location>
        <begin position="155"/>
        <end position="178"/>
    </location>
</feature>